<feature type="repeat" description="ANK" evidence="11">
    <location>
        <begin position="258"/>
        <end position="290"/>
    </location>
</feature>
<dbReference type="InParanoid" id="A0A804PS33"/>
<dbReference type="PANTHER" id="PTHR24128">
    <property type="entry name" value="HOMEOBOX PROTEIN WARIAI"/>
    <property type="match status" value="1"/>
</dbReference>
<evidence type="ECO:0000256" key="10">
    <source>
        <dbReference type="ARBA" id="ARBA00023043"/>
    </source>
</evidence>
<dbReference type="PROSITE" id="PS50089">
    <property type="entry name" value="ZF_RING_2"/>
    <property type="match status" value="1"/>
</dbReference>
<keyword evidence="5" id="KW-0479">Metal-binding</keyword>
<feature type="repeat" description="ANK" evidence="11">
    <location>
        <begin position="317"/>
        <end position="349"/>
    </location>
</feature>
<evidence type="ECO:0000256" key="11">
    <source>
        <dbReference type="PROSITE-ProRule" id="PRU00023"/>
    </source>
</evidence>
<keyword evidence="17" id="KW-1267">Proteomics identification</keyword>
<dbReference type="GO" id="GO:0008270">
    <property type="term" value="F:zinc ion binding"/>
    <property type="evidence" value="ECO:0007669"/>
    <property type="project" value="UniProtKB-KW"/>
</dbReference>
<gene>
    <name evidence="15" type="primary">LOC100501573</name>
</gene>
<dbReference type="EnsemblPlants" id="Zm00001eb266800_T001">
    <property type="protein sequence ID" value="Zm00001eb266800_P001"/>
    <property type="gene ID" value="Zm00001eb266800"/>
</dbReference>
<dbReference type="InterPro" id="IPR002110">
    <property type="entry name" value="Ankyrin_rpt"/>
</dbReference>
<dbReference type="InterPro" id="IPR056760">
    <property type="entry name" value="RING_XB3-like"/>
</dbReference>
<dbReference type="AlphaFoldDB" id="A0A804PS33"/>
<evidence type="ECO:0000256" key="9">
    <source>
        <dbReference type="ARBA" id="ARBA00022833"/>
    </source>
</evidence>
<dbReference type="PROSITE" id="PS50297">
    <property type="entry name" value="ANK_REP_REGION"/>
    <property type="match status" value="3"/>
</dbReference>
<dbReference type="EC" id="2.3.2.27" evidence="3"/>
<evidence type="ECO:0000256" key="6">
    <source>
        <dbReference type="ARBA" id="ARBA00022737"/>
    </source>
</evidence>
<dbReference type="InterPro" id="IPR001841">
    <property type="entry name" value="Znf_RING"/>
</dbReference>
<evidence type="ECO:0000256" key="3">
    <source>
        <dbReference type="ARBA" id="ARBA00012483"/>
    </source>
</evidence>
<keyword evidence="7 12" id="KW-0863">Zinc-finger</keyword>
<dbReference type="Gene3D" id="3.30.40.10">
    <property type="entry name" value="Zinc/RING finger domain, C3HC4 (zinc finger)"/>
    <property type="match status" value="1"/>
</dbReference>
<dbReference type="InterPro" id="IPR013083">
    <property type="entry name" value="Znf_RING/FYVE/PHD"/>
</dbReference>
<keyword evidence="10 11" id="KW-0040">ANK repeat</keyword>
<evidence type="ECO:0000256" key="12">
    <source>
        <dbReference type="PROSITE-ProRule" id="PRU00175"/>
    </source>
</evidence>
<dbReference type="SUPFAM" id="SSF57850">
    <property type="entry name" value="RING/U-box"/>
    <property type="match status" value="1"/>
</dbReference>
<keyword evidence="4" id="KW-0808">Transferase</keyword>
<evidence type="ECO:0000259" key="14">
    <source>
        <dbReference type="PROSITE" id="PS50089"/>
    </source>
</evidence>
<evidence type="ECO:0000256" key="7">
    <source>
        <dbReference type="ARBA" id="ARBA00022771"/>
    </source>
</evidence>
<feature type="repeat" description="ANK" evidence="11">
    <location>
        <begin position="179"/>
        <end position="211"/>
    </location>
</feature>
<evidence type="ECO:0000256" key="8">
    <source>
        <dbReference type="ARBA" id="ARBA00022786"/>
    </source>
</evidence>
<evidence type="ECO:0000256" key="4">
    <source>
        <dbReference type="ARBA" id="ARBA00022679"/>
    </source>
</evidence>
<feature type="compositionally biased region" description="Polar residues" evidence="13">
    <location>
        <begin position="549"/>
        <end position="559"/>
    </location>
</feature>
<proteinExistence type="evidence at protein level"/>
<comment type="pathway">
    <text evidence="2">Protein modification; protein ubiquitination.</text>
</comment>
<dbReference type="Pfam" id="PF24921">
    <property type="entry name" value="RING_XB3-XBAT31"/>
    <property type="match status" value="1"/>
</dbReference>
<reference evidence="15" key="2">
    <citation type="submission" date="2019-07" db="EMBL/GenBank/DDBJ databases">
        <authorList>
            <person name="Seetharam A."/>
            <person name="Woodhouse M."/>
            <person name="Cannon E."/>
        </authorList>
    </citation>
    <scope>NUCLEOTIDE SEQUENCE [LARGE SCALE GENOMIC DNA]</scope>
    <source>
        <strain evidence="15">cv. B73</strain>
    </source>
</reference>
<dbReference type="Gene3D" id="1.25.40.20">
    <property type="entry name" value="Ankyrin repeat-containing domain"/>
    <property type="match status" value="1"/>
</dbReference>
<dbReference type="SUPFAM" id="SSF48403">
    <property type="entry name" value="Ankyrin repeat"/>
    <property type="match status" value="1"/>
</dbReference>
<evidence type="ECO:0000256" key="1">
    <source>
        <dbReference type="ARBA" id="ARBA00000900"/>
    </source>
</evidence>
<comment type="catalytic activity">
    <reaction evidence="1">
        <text>S-ubiquitinyl-[E2 ubiquitin-conjugating enzyme]-L-cysteine + [acceptor protein]-L-lysine = [E2 ubiquitin-conjugating enzyme]-L-cysteine + N(6)-ubiquitinyl-[acceptor protein]-L-lysine.</text>
        <dbReference type="EC" id="2.3.2.27"/>
    </reaction>
</comment>
<dbReference type="Pfam" id="PF00023">
    <property type="entry name" value="Ank"/>
    <property type="match status" value="1"/>
</dbReference>
<feature type="domain" description="RING-type" evidence="14">
    <location>
        <begin position="453"/>
        <end position="502"/>
    </location>
</feature>
<dbReference type="GO" id="GO:0061630">
    <property type="term" value="F:ubiquitin protein ligase activity"/>
    <property type="evidence" value="ECO:0007669"/>
    <property type="project" value="UniProtKB-EC"/>
</dbReference>
<protein>
    <recommendedName>
        <fullName evidence="3">RING-type E3 ubiquitin transferase</fullName>
        <ecNumber evidence="3">2.3.2.27</ecNumber>
    </recommendedName>
</protein>
<evidence type="ECO:0000256" key="2">
    <source>
        <dbReference type="ARBA" id="ARBA00004906"/>
    </source>
</evidence>
<feature type="region of interest" description="Disordered" evidence="13">
    <location>
        <begin position="536"/>
        <end position="594"/>
    </location>
</feature>
<dbReference type="SMART" id="SM00248">
    <property type="entry name" value="ANK"/>
    <property type="match status" value="5"/>
</dbReference>
<reference evidence="15" key="3">
    <citation type="submission" date="2021-05" db="UniProtKB">
        <authorList>
            <consortium name="EnsemblPlants"/>
        </authorList>
    </citation>
    <scope>IDENTIFICATION</scope>
    <source>
        <strain evidence="15">cv. B73</strain>
    </source>
</reference>
<dbReference type="OrthoDB" id="194358at2759"/>
<dbReference type="InterPro" id="IPR036770">
    <property type="entry name" value="Ankyrin_rpt-contain_sf"/>
</dbReference>
<evidence type="ECO:0000256" key="5">
    <source>
        <dbReference type="ARBA" id="ARBA00022723"/>
    </source>
</evidence>
<keyword evidence="8" id="KW-0833">Ubl conjugation pathway</keyword>
<organism evidence="15 16">
    <name type="scientific">Zea mays</name>
    <name type="common">Maize</name>
    <dbReference type="NCBI Taxonomy" id="4577"/>
    <lineage>
        <taxon>Eukaryota</taxon>
        <taxon>Viridiplantae</taxon>
        <taxon>Streptophyta</taxon>
        <taxon>Embryophyta</taxon>
        <taxon>Tracheophyta</taxon>
        <taxon>Spermatophyta</taxon>
        <taxon>Magnoliopsida</taxon>
        <taxon>Liliopsida</taxon>
        <taxon>Poales</taxon>
        <taxon>Poaceae</taxon>
        <taxon>PACMAD clade</taxon>
        <taxon>Panicoideae</taxon>
        <taxon>Andropogonodae</taxon>
        <taxon>Andropogoneae</taxon>
        <taxon>Tripsacinae</taxon>
        <taxon>Zea</taxon>
    </lineage>
</organism>
<keyword evidence="6" id="KW-0677">Repeat</keyword>
<dbReference type="PROSITE" id="PS50088">
    <property type="entry name" value="ANK_REPEAT"/>
    <property type="match status" value="3"/>
</dbReference>
<keyword evidence="9" id="KW-0862">Zinc</keyword>
<evidence type="ECO:0000256" key="13">
    <source>
        <dbReference type="SAM" id="MobiDB-lite"/>
    </source>
</evidence>
<dbReference type="Gramene" id="Zm00001eb266800_T001">
    <property type="protein sequence ID" value="Zm00001eb266800_P001"/>
    <property type="gene ID" value="Zm00001eb266800"/>
</dbReference>
<accession>A0A804PS33</accession>
<reference evidence="16" key="1">
    <citation type="journal article" date="2009" name="Science">
        <title>The B73 maize genome: complexity, diversity, and dynamics.</title>
        <authorList>
            <person name="Schnable P.S."/>
            <person name="Ware D."/>
            <person name="Fulton R.S."/>
            <person name="Stein J.C."/>
            <person name="Wei F."/>
            <person name="Pasternak S."/>
            <person name="Liang C."/>
            <person name="Zhang J."/>
            <person name="Fulton L."/>
            <person name="Graves T.A."/>
            <person name="Minx P."/>
            <person name="Reily A.D."/>
            <person name="Courtney L."/>
            <person name="Kruchowski S.S."/>
            <person name="Tomlinson C."/>
            <person name="Strong C."/>
            <person name="Delehaunty K."/>
            <person name="Fronick C."/>
            <person name="Courtney B."/>
            <person name="Rock S.M."/>
            <person name="Belter E."/>
            <person name="Du F."/>
            <person name="Kim K."/>
            <person name="Abbott R.M."/>
            <person name="Cotton M."/>
            <person name="Levy A."/>
            <person name="Marchetto P."/>
            <person name="Ochoa K."/>
            <person name="Jackson S.M."/>
            <person name="Gillam B."/>
            <person name="Chen W."/>
            <person name="Yan L."/>
            <person name="Higginbotham J."/>
            <person name="Cardenas M."/>
            <person name="Waligorski J."/>
            <person name="Applebaum E."/>
            <person name="Phelps L."/>
            <person name="Falcone J."/>
            <person name="Kanchi K."/>
            <person name="Thane T."/>
            <person name="Scimone A."/>
            <person name="Thane N."/>
            <person name="Henke J."/>
            <person name="Wang T."/>
            <person name="Ruppert J."/>
            <person name="Shah N."/>
            <person name="Rotter K."/>
            <person name="Hodges J."/>
            <person name="Ingenthron E."/>
            <person name="Cordes M."/>
            <person name="Kohlberg S."/>
            <person name="Sgro J."/>
            <person name="Delgado B."/>
            <person name="Mead K."/>
            <person name="Chinwalla A."/>
            <person name="Leonard S."/>
            <person name="Crouse K."/>
            <person name="Collura K."/>
            <person name="Kudrna D."/>
            <person name="Currie J."/>
            <person name="He R."/>
            <person name="Angelova A."/>
            <person name="Rajasekar S."/>
            <person name="Mueller T."/>
            <person name="Lomeli R."/>
            <person name="Scara G."/>
            <person name="Ko A."/>
            <person name="Delaney K."/>
            <person name="Wissotski M."/>
            <person name="Lopez G."/>
            <person name="Campos D."/>
            <person name="Braidotti M."/>
            <person name="Ashley E."/>
            <person name="Golser W."/>
            <person name="Kim H."/>
            <person name="Lee S."/>
            <person name="Lin J."/>
            <person name="Dujmic Z."/>
            <person name="Kim W."/>
            <person name="Talag J."/>
            <person name="Zuccolo A."/>
            <person name="Fan C."/>
            <person name="Sebastian A."/>
            <person name="Kramer M."/>
            <person name="Spiegel L."/>
            <person name="Nascimento L."/>
            <person name="Zutavern T."/>
            <person name="Miller B."/>
            <person name="Ambroise C."/>
            <person name="Muller S."/>
            <person name="Spooner W."/>
            <person name="Narechania A."/>
            <person name="Ren L."/>
            <person name="Wei S."/>
            <person name="Kumari S."/>
            <person name="Faga B."/>
            <person name="Levy M.J."/>
            <person name="McMahan L."/>
            <person name="Van Buren P."/>
            <person name="Vaughn M.W."/>
            <person name="Ying K."/>
            <person name="Yeh C.-T."/>
            <person name="Emrich S.J."/>
            <person name="Jia Y."/>
            <person name="Kalyanaraman A."/>
            <person name="Hsia A.-P."/>
            <person name="Barbazuk W.B."/>
            <person name="Baucom R.S."/>
            <person name="Brutnell T.P."/>
            <person name="Carpita N.C."/>
            <person name="Chaparro C."/>
            <person name="Chia J.-M."/>
            <person name="Deragon J.-M."/>
            <person name="Estill J.C."/>
            <person name="Fu Y."/>
            <person name="Jeddeloh J.A."/>
            <person name="Han Y."/>
            <person name="Lee H."/>
            <person name="Li P."/>
            <person name="Lisch D.R."/>
            <person name="Liu S."/>
            <person name="Liu Z."/>
            <person name="Nagel D.H."/>
            <person name="McCann M.C."/>
            <person name="SanMiguel P."/>
            <person name="Myers A.M."/>
            <person name="Nettleton D."/>
            <person name="Nguyen J."/>
            <person name="Penning B.W."/>
            <person name="Ponnala L."/>
            <person name="Schneider K.L."/>
            <person name="Schwartz D.C."/>
            <person name="Sharma A."/>
            <person name="Soderlund C."/>
            <person name="Springer N.M."/>
            <person name="Sun Q."/>
            <person name="Wang H."/>
            <person name="Waterman M."/>
            <person name="Westerman R."/>
            <person name="Wolfgruber T.K."/>
            <person name="Yang L."/>
            <person name="Yu Y."/>
            <person name="Zhang L."/>
            <person name="Zhou S."/>
            <person name="Zhu Q."/>
            <person name="Bennetzen J.L."/>
            <person name="Dawe R.K."/>
            <person name="Jiang J."/>
            <person name="Jiang N."/>
            <person name="Presting G.G."/>
            <person name="Wessler S.R."/>
            <person name="Aluru S."/>
            <person name="Martienssen R.A."/>
            <person name="Clifton S.W."/>
            <person name="McCombie W.R."/>
            <person name="Wing R.A."/>
            <person name="Wilson R.K."/>
        </authorList>
    </citation>
    <scope>NUCLEOTIDE SEQUENCE [LARGE SCALE GENOMIC DNA]</scope>
    <source>
        <strain evidence="16">cv. B73</strain>
    </source>
</reference>
<dbReference type="Proteomes" id="UP000007305">
    <property type="component" value="Chromosome 6"/>
</dbReference>
<dbReference type="PANTHER" id="PTHR24128:SF14">
    <property type="entry name" value="E3 UBIQUITIN-PROTEIN LIGASE XBAT31-RELATED"/>
    <property type="match status" value="1"/>
</dbReference>
<evidence type="ECO:0000313" key="15">
    <source>
        <dbReference type="EnsemblPlants" id="Zm00001eb266800_P001"/>
    </source>
</evidence>
<sequence length="594" mass="63071">MGHGVSCARTGDEHDYFRAAQVGDLEALEALLDADPSLARRATLYDRLSALHIAAANGRLEVPPPPPPLFSCAPHPRDLSQPTTSLTSLRLLPAGAVNGLGSRGAAGRGESAQAGAGSRPIDAFFSFFLPFFPPFAARKDLSWATSFKNLTYFFSYPLQSNQQGKKSHLSTGLLCLFFSVQTPLMLAAMHGKTDCVLKLLQAGANILMFDSQHGRTCLHHASYFGHVGCLQAILTAARTTPVANSWGFARFVNVRDDHGATPLHLAARQGRPGCVQALLENGAIVSALTGSYGYGSKVSCSSWLQLLTCTVRRCRFPGSTSLHLAARSGSLDCTRKLLAWGADRLRRDSAGRIPYAVALKRNHEACAALLNPSAAEPMVWPSPFKFISELEPEAKALLEAALTEANREREEKILRGTKHSPHPPTWDHASDAADADAIDDASSDASASDAELCCICFDQACTMEVQDCGHQMCAPCTLALCCHSKPDPVTLALPSPACPFCRGSISRLLLVARASSDDADTEKSAAAAAAAAASSPQLVRRRSRRSHNLSDGGSSSFKGLSSAVAGSFSKIGRGSSRTMADSDGCGVDKPEHDP</sequence>
<keyword evidence="16" id="KW-1185">Reference proteome</keyword>
<evidence type="ECO:0007829" key="17">
    <source>
        <dbReference type="PeptideAtlas" id="A0A804PS33"/>
    </source>
</evidence>
<dbReference type="Pfam" id="PF12796">
    <property type="entry name" value="Ank_2"/>
    <property type="match status" value="1"/>
</dbReference>
<name>A0A804PS33_MAIZE</name>
<evidence type="ECO:0000313" key="16">
    <source>
        <dbReference type="Proteomes" id="UP000007305"/>
    </source>
</evidence>